<sequence length="356" mass="41208">MKKKLVVMCMLFITCVVTSCSGNNNGKTEADNIQTQTFPQQYRYSSEHLRIDLQEITPQEVSWKNGTATECSLDYEKVGRVFMPDDGSNTLDAEAQMISSNAVSDGVSESFFTWGLDSCTYTDLEYLELNACLKTDRFYSDYNLSEYTDSKEFTFASEEAAKQEIYEIMDSCGIDLKKDFTCETYYLDHEILQQQEEHIDMDGNQQEEEYKTDWSEENDTYLFYFHHVYSGLRDFQGNSFWQESAQDLNAQITVMYNKKGIIFCYIQNLYDYTSMNESESLLNFDAVMQSVIEYFEGIVDGADREVISAELIVDHMKDGKTLIPVWAFQINEKPLNDSEYQYELRVNAITGKIIVQ</sequence>
<dbReference type="EMBL" id="CP060632">
    <property type="protein sequence ID" value="QNM00230.1"/>
    <property type="molecule type" value="Genomic_DNA"/>
</dbReference>
<protein>
    <recommendedName>
        <fullName evidence="4">PepSY domain-containing protein</fullName>
    </recommendedName>
</protein>
<keyword evidence="3" id="KW-1185">Reference proteome</keyword>
<gene>
    <name evidence="2" type="ORF">H9Q76_02760</name>
</gene>
<organism evidence="2 3">
    <name type="scientific">Wujia chipingensis</name>
    <dbReference type="NCBI Taxonomy" id="2763670"/>
    <lineage>
        <taxon>Bacteria</taxon>
        <taxon>Bacillati</taxon>
        <taxon>Bacillota</taxon>
        <taxon>Clostridia</taxon>
        <taxon>Lachnospirales</taxon>
        <taxon>Lachnospiraceae</taxon>
        <taxon>Wujia</taxon>
    </lineage>
</organism>
<evidence type="ECO:0000313" key="3">
    <source>
        <dbReference type="Proteomes" id="UP000515819"/>
    </source>
</evidence>
<evidence type="ECO:0000256" key="1">
    <source>
        <dbReference type="SAM" id="SignalP"/>
    </source>
</evidence>
<name>A0A7G9FNU8_9FIRM</name>
<proteinExistence type="predicted"/>
<dbReference type="RefSeq" id="WP_021985773.1">
    <property type="nucleotide sequence ID" value="NZ_CP060632.1"/>
</dbReference>
<evidence type="ECO:0000313" key="2">
    <source>
        <dbReference type="EMBL" id="QNM00230.1"/>
    </source>
</evidence>
<accession>A0A7G9FNU8</accession>
<reference evidence="2 3" key="1">
    <citation type="submission" date="2020-08" db="EMBL/GenBank/DDBJ databases">
        <authorList>
            <person name="Liu C."/>
            <person name="Sun Q."/>
        </authorList>
    </citation>
    <scope>NUCLEOTIDE SEQUENCE [LARGE SCALE GENOMIC DNA]</scope>
    <source>
        <strain evidence="2 3">NSJ-4</strain>
    </source>
</reference>
<keyword evidence="1" id="KW-0732">Signal</keyword>
<dbReference type="KEGG" id="wcp:H9Q76_02760"/>
<dbReference type="Proteomes" id="UP000515819">
    <property type="component" value="Chromosome"/>
</dbReference>
<feature type="signal peptide" evidence="1">
    <location>
        <begin position="1"/>
        <end position="19"/>
    </location>
</feature>
<feature type="chain" id="PRO_5039369724" description="PepSY domain-containing protein" evidence="1">
    <location>
        <begin position="20"/>
        <end position="356"/>
    </location>
</feature>
<dbReference type="PROSITE" id="PS51257">
    <property type="entry name" value="PROKAR_LIPOPROTEIN"/>
    <property type="match status" value="1"/>
</dbReference>
<dbReference type="AlphaFoldDB" id="A0A7G9FNU8"/>
<evidence type="ECO:0008006" key="4">
    <source>
        <dbReference type="Google" id="ProtNLM"/>
    </source>
</evidence>
<dbReference type="Gene3D" id="2.40.128.690">
    <property type="entry name" value="YycH protein, domain 3-like"/>
    <property type="match status" value="1"/>
</dbReference>